<evidence type="ECO:0000256" key="1">
    <source>
        <dbReference type="SAM" id="Phobius"/>
    </source>
</evidence>
<reference evidence="2 3" key="1">
    <citation type="journal article" date="2013" name="Genome Biol.">
        <title>Genome of Acanthamoeba castellanii highlights extensive lateral gene transfer and early evolution of tyrosine kinase signaling.</title>
        <authorList>
            <person name="Clarke M."/>
            <person name="Lohan A.J."/>
            <person name="Liu B."/>
            <person name="Lagkouvardos I."/>
            <person name="Roy S."/>
            <person name="Zafar N."/>
            <person name="Bertelli C."/>
            <person name="Schilde C."/>
            <person name="Kianianmomeni A."/>
            <person name="Burglin T.R."/>
            <person name="Frech C."/>
            <person name="Turcotte B."/>
            <person name="Kopec K.O."/>
            <person name="Synnott J.M."/>
            <person name="Choo C."/>
            <person name="Paponov I."/>
            <person name="Finkler A."/>
            <person name="Soon Heng Tan C."/>
            <person name="Hutchins A.P."/>
            <person name="Weinmeier T."/>
            <person name="Rattei T."/>
            <person name="Chu J.S."/>
            <person name="Gimenez G."/>
            <person name="Irimia M."/>
            <person name="Rigden D.J."/>
            <person name="Fitzpatrick D.A."/>
            <person name="Lorenzo-Morales J."/>
            <person name="Bateman A."/>
            <person name="Chiu C.H."/>
            <person name="Tang P."/>
            <person name="Hegemann P."/>
            <person name="Fromm H."/>
            <person name="Raoult D."/>
            <person name="Greub G."/>
            <person name="Miranda-Saavedra D."/>
            <person name="Chen N."/>
            <person name="Nash P."/>
            <person name="Ginger M.L."/>
            <person name="Horn M."/>
            <person name="Schaap P."/>
            <person name="Caler L."/>
            <person name="Loftus B."/>
        </authorList>
    </citation>
    <scope>NUCLEOTIDE SEQUENCE [LARGE SCALE GENOMIC DNA]</scope>
    <source>
        <strain evidence="2 3">Neff</strain>
    </source>
</reference>
<evidence type="ECO:0000313" key="2">
    <source>
        <dbReference type="EMBL" id="ELR22026.1"/>
    </source>
</evidence>
<protein>
    <submittedName>
        <fullName evidence="2">Uncharacterized protein</fullName>
    </submittedName>
</protein>
<sequence length="234" mass="25689">MHKPVFAWPKRLKHIAIKHVFMYNHIQHKDISVNYIPMNKNLADFLTKHITSPKLVTRQNWTSPPEAESYLDLPTLPEAPSTASGPWARRWWTSSSLALFAGGYLGESVAFDLHVTFADAVSVAHTLHYAIYHAVTVAHTLHYTIDHAVTVALTFADAVSVAHSFHYAIDHAPSHSPSDHGGSSDKKLALGLGLGVGIAAVGGLVVVGGAVTLHYVRKRQRSRDSFDYQLVSNL</sequence>
<keyword evidence="1" id="KW-1133">Transmembrane helix</keyword>
<keyword evidence="1" id="KW-0812">Transmembrane</keyword>
<organism evidence="2 3">
    <name type="scientific">Acanthamoeba castellanii (strain ATCC 30010 / Neff)</name>
    <dbReference type="NCBI Taxonomy" id="1257118"/>
    <lineage>
        <taxon>Eukaryota</taxon>
        <taxon>Amoebozoa</taxon>
        <taxon>Discosea</taxon>
        <taxon>Longamoebia</taxon>
        <taxon>Centramoebida</taxon>
        <taxon>Acanthamoebidae</taxon>
        <taxon>Acanthamoeba</taxon>
    </lineage>
</organism>
<dbReference type="Proteomes" id="UP000011083">
    <property type="component" value="Unassembled WGS sequence"/>
</dbReference>
<dbReference type="GeneID" id="14922946"/>
<dbReference type="VEuPathDB" id="AmoebaDB:ACA1_157580"/>
<keyword evidence="1" id="KW-0472">Membrane</keyword>
<feature type="transmembrane region" description="Helical" evidence="1">
    <location>
        <begin position="188"/>
        <end position="216"/>
    </location>
</feature>
<dbReference type="AlphaFoldDB" id="L8HCB7"/>
<dbReference type="OrthoDB" id="6723932at2759"/>
<evidence type="ECO:0000313" key="3">
    <source>
        <dbReference type="Proteomes" id="UP000011083"/>
    </source>
</evidence>
<name>L8HCB7_ACACF</name>
<dbReference type="KEGG" id="acan:ACA1_157580"/>
<keyword evidence="3" id="KW-1185">Reference proteome</keyword>
<proteinExistence type="predicted"/>
<dbReference type="EMBL" id="KB007890">
    <property type="protein sequence ID" value="ELR22026.1"/>
    <property type="molecule type" value="Genomic_DNA"/>
</dbReference>
<accession>L8HCB7</accession>
<dbReference type="RefSeq" id="XP_004348484.1">
    <property type="nucleotide sequence ID" value="XM_004348434.1"/>
</dbReference>
<gene>
    <name evidence="2" type="ORF">ACA1_157580</name>
</gene>